<evidence type="ECO:0000313" key="3">
    <source>
        <dbReference type="Proteomes" id="UP000451860"/>
    </source>
</evidence>
<dbReference type="Proteomes" id="UP000451860">
    <property type="component" value="Unassembled WGS sequence"/>
</dbReference>
<sequence length="192" mass="20494">MSIAPFPSPPRQGLSQGKGRRPARRRVPRVTRSTPLPAAMQVRDVLSSTLERDVTVEPTEEAVTPTTPAVTGLYVDDDFRAVAMVSIEASLAAQIAGALALLAPGRAAAAFDRAGALPADLLENIREVLNIMARALNVEGAPHVRLYTVYDSSGSFPPRDVTEWLQSYRPRLDLMVGVKGYGDGAMTVIVGA</sequence>
<protein>
    <submittedName>
        <fullName evidence="2">Uncharacterized protein</fullName>
    </submittedName>
</protein>
<dbReference type="RefSeq" id="WP_152204341.1">
    <property type="nucleotide sequence ID" value="NZ_VUKF01000050.1"/>
</dbReference>
<feature type="region of interest" description="Disordered" evidence="1">
    <location>
        <begin position="1"/>
        <end position="34"/>
    </location>
</feature>
<proteinExistence type="predicted"/>
<feature type="compositionally biased region" description="Pro residues" evidence="1">
    <location>
        <begin position="1"/>
        <end position="10"/>
    </location>
</feature>
<feature type="compositionally biased region" description="Basic residues" evidence="1">
    <location>
        <begin position="18"/>
        <end position="29"/>
    </location>
</feature>
<accession>A0A7J5UPB8</accession>
<gene>
    <name evidence="2" type="ORF">GB883_10870</name>
</gene>
<evidence type="ECO:0000256" key="1">
    <source>
        <dbReference type="SAM" id="MobiDB-lite"/>
    </source>
</evidence>
<dbReference type="AlphaFoldDB" id="A0A7J5UPB8"/>
<name>A0A7J5UPB8_9MICO</name>
<keyword evidence="3" id="KW-1185">Reference proteome</keyword>
<organism evidence="2 3">
    <name type="scientific">Georgenia thermotolerans</name>
    <dbReference type="NCBI Taxonomy" id="527326"/>
    <lineage>
        <taxon>Bacteria</taxon>
        <taxon>Bacillati</taxon>
        <taxon>Actinomycetota</taxon>
        <taxon>Actinomycetes</taxon>
        <taxon>Micrococcales</taxon>
        <taxon>Bogoriellaceae</taxon>
        <taxon>Georgenia</taxon>
    </lineage>
</organism>
<dbReference type="OrthoDB" id="5244255at2"/>
<dbReference type="EMBL" id="WHJE01000044">
    <property type="protein sequence ID" value="KAE8764081.1"/>
    <property type="molecule type" value="Genomic_DNA"/>
</dbReference>
<reference evidence="2 3" key="1">
    <citation type="submission" date="2019-10" db="EMBL/GenBank/DDBJ databases">
        <title>Georgenia wutianyii sp. nov. and Georgenia yuyongxinii sp. nov. isolated from plateau pika (Ochotona curzoniae) in the Qinghai-Tibet plateau of China.</title>
        <authorList>
            <person name="Tian Z."/>
        </authorList>
    </citation>
    <scope>NUCLEOTIDE SEQUENCE [LARGE SCALE GENOMIC DNA]</scope>
    <source>
        <strain evidence="2 3">DSM 21501</strain>
    </source>
</reference>
<evidence type="ECO:0000313" key="2">
    <source>
        <dbReference type="EMBL" id="KAE8764081.1"/>
    </source>
</evidence>
<comment type="caution">
    <text evidence="2">The sequence shown here is derived from an EMBL/GenBank/DDBJ whole genome shotgun (WGS) entry which is preliminary data.</text>
</comment>